<reference evidence="1 2" key="1">
    <citation type="submission" date="2020-07" db="EMBL/GenBank/DDBJ databases">
        <title>Sequencing the genomes of 1000 actinobacteria strains.</title>
        <authorList>
            <person name="Klenk H.-P."/>
        </authorList>
    </citation>
    <scope>NUCLEOTIDE SEQUENCE [LARGE SCALE GENOMIC DNA]</scope>
    <source>
        <strain evidence="1 2">DSM 104001</strain>
    </source>
</reference>
<protein>
    <submittedName>
        <fullName evidence="1">Esterase/lipase superfamily enzyme</fullName>
    </submittedName>
</protein>
<accession>A0A853CKE3</accession>
<dbReference type="Proteomes" id="UP000541969">
    <property type="component" value="Unassembled WGS sequence"/>
</dbReference>
<dbReference type="EMBL" id="JACBZT010000001">
    <property type="protein sequence ID" value="NYJ08230.1"/>
    <property type="molecule type" value="Genomic_DNA"/>
</dbReference>
<dbReference type="Pfam" id="PF00756">
    <property type="entry name" value="Esterase"/>
    <property type="match status" value="1"/>
</dbReference>
<dbReference type="RefSeq" id="WP_179720648.1">
    <property type="nucleotide sequence ID" value="NZ_JACBZT010000001.1"/>
</dbReference>
<dbReference type="SUPFAM" id="SSF53474">
    <property type="entry name" value="alpha/beta-Hydrolases"/>
    <property type="match status" value="1"/>
</dbReference>
<dbReference type="AlphaFoldDB" id="A0A853CKE3"/>
<gene>
    <name evidence="1" type="ORF">GGQ55_004508</name>
</gene>
<dbReference type="Gene3D" id="3.40.50.1820">
    <property type="entry name" value="alpha/beta hydrolase"/>
    <property type="match status" value="1"/>
</dbReference>
<evidence type="ECO:0000313" key="1">
    <source>
        <dbReference type="EMBL" id="NYJ08230.1"/>
    </source>
</evidence>
<dbReference type="InterPro" id="IPR029058">
    <property type="entry name" value="AB_hydrolase_fold"/>
</dbReference>
<evidence type="ECO:0000313" key="2">
    <source>
        <dbReference type="Proteomes" id="UP000541969"/>
    </source>
</evidence>
<organism evidence="1 2">
    <name type="scientific">Petropleomorpha daqingensis</name>
    <dbReference type="NCBI Taxonomy" id="2026353"/>
    <lineage>
        <taxon>Bacteria</taxon>
        <taxon>Bacillati</taxon>
        <taxon>Actinomycetota</taxon>
        <taxon>Actinomycetes</taxon>
        <taxon>Geodermatophilales</taxon>
        <taxon>Geodermatophilaceae</taxon>
        <taxon>Petropleomorpha</taxon>
    </lineage>
</organism>
<sequence>MKVTDRWYSERLEQPIGLARWGHYGTPVLVFPTAGGDAEEIERNGVIGACWPMIEAGRIKIYSCDSVAGRAMVEKAGSPEYRMWLFNQFHHCIRHEVVPAIRTDLGGAETPIVTAGASIGAFNALAVLCRFPDVFRAAVGMSGTYRIQRFLDHRFSQDLFFASPLDFLPGMDGEQLEVLRTRFAILASGQGAWEDVDSSWDAGAVLGSKGVPNRVDAWSEEWPHEWPTWRRMLPQYLDELLPA</sequence>
<name>A0A853CKE3_9ACTN</name>
<comment type="caution">
    <text evidence="1">The sequence shown here is derived from an EMBL/GenBank/DDBJ whole genome shotgun (WGS) entry which is preliminary data.</text>
</comment>
<proteinExistence type="predicted"/>
<dbReference type="InterPro" id="IPR000801">
    <property type="entry name" value="Esterase-like"/>
</dbReference>
<keyword evidence="2" id="KW-1185">Reference proteome</keyword>